<dbReference type="InterPro" id="IPR000711">
    <property type="entry name" value="ATPase_OSCP/dsu"/>
</dbReference>
<keyword evidence="10" id="KW-1185">Reference proteome</keyword>
<proteinExistence type="inferred from homology"/>
<dbReference type="PROSITE" id="PS00389">
    <property type="entry name" value="ATPASE_DELTA"/>
    <property type="match status" value="1"/>
</dbReference>
<comment type="function">
    <text evidence="8">F(1)F(0) ATP synthase produces ATP from ADP in the presence of a proton or sodium gradient. F-type ATPases consist of two structural domains, F(1) containing the extramembraneous catalytic core and F(0) containing the membrane proton channel, linked together by a central stalk and a peripheral stalk. During catalysis, ATP synthesis in the catalytic domain of F(1) is coupled via a rotary mechanism of the central stalk subunits to proton translocation.</text>
</comment>
<keyword evidence="5 8" id="KW-0472">Membrane</keyword>
<evidence type="ECO:0000256" key="7">
    <source>
        <dbReference type="ARBA" id="ARBA00023310"/>
    </source>
</evidence>
<dbReference type="RefSeq" id="WP_047232899.1">
    <property type="nucleotide sequence ID" value="NZ_JNBQ01000011.1"/>
</dbReference>
<keyword evidence="8" id="KW-1003">Cell membrane</keyword>
<dbReference type="PRINTS" id="PR00125">
    <property type="entry name" value="ATPASEDELTA"/>
</dbReference>
<protein>
    <recommendedName>
        <fullName evidence="8">ATP synthase subunit delta</fullName>
    </recommendedName>
    <alternativeName>
        <fullName evidence="8">ATP synthase F(1) sector subunit delta</fullName>
    </alternativeName>
    <alternativeName>
        <fullName evidence="8">F-type ATPase subunit delta</fullName>
        <shortName evidence="8">F-ATPase subunit delta</shortName>
    </alternativeName>
</protein>
<evidence type="ECO:0000256" key="2">
    <source>
        <dbReference type="ARBA" id="ARBA00022448"/>
    </source>
</evidence>
<keyword evidence="7 8" id="KW-0066">ATP synthesis</keyword>
<evidence type="ECO:0000313" key="10">
    <source>
        <dbReference type="Proteomes" id="UP000035265"/>
    </source>
</evidence>
<dbReference type="Proteomes" id="UP000035265">
    <property type="component" value="Unassembled WGS sequence"/>
</dbReference>
<name>A0A0H2KMC3_9MICO</name>
<evidence type="ECO:0000256" key="5">
    <source>
        <dbReference type="ARBA" id="ARBA00023136"/>
    </source>
</evidence>
<keyword evidence="2 8" id="KW-0813">Transport</keyword>
<accession>A0A0H2KMC3</accession>
<evidence type="ECO:0000313" key="9">
    <source>
        <dbReference type="EMBL" id="KLN34656.1"/>
    </source>
</evidence>
<comment type="function">
    <text evidence="8">This protein is part of the stalk that links CF(0) to CF(1). It either transmits conformational changes from CF(0) to CF(1) or is implicated in proton conduction.</text>
</comment>
<dbReference type="EMBL" id="JNBQ01000011">
    <property type="protein sequence ID" value="KLN34656.1"/>
    <property type="molecule type" value="Genomic_DNA"/>
</dbReference>
<dbReference type="GO" id="GO:0045259">
    <property type="term" value="C:proton-transporting ATP synthase complex"/>
    <property type="evidence" value="ECO:0007669"/>
    <property type="project" value="UniProtKB-KW"/>
</dbReference>
<comment type="similarity">
    <text evidence="8">Belongs to the ATPase delta chain family.</text>
</comment>
<dbReference type="Pfam" id="PF00213">
    <property type="entry name" value="OSCP"/>
    <property type="match status" value="1"/>
</dbReference>
<evidence type="ECO:0000256" key="8">
    <source>
        <dbReference type="HAMAP-Rule" id="MF_01416"/>
    </source>
</evidence>
<comment type="caution">
    <text evidence="9">The sequence shown here is derived from an EMBL/GenBank/DDBJ whole genome shotgun (WGS) entry which is preliminary data.</text>
</comment>
<dbReference type="GO" id="GO:0046933">
    <property type="term" value="F:proton-transporting ATP synthase activity, rotational mechanism"/>
    <property type="evidence" value="ECO:0007669"/>
    <property type="project" value="UniProtKB-UniRule"/>
</dbReference>
<evidence type="ECO:0000256" key="4">
    <source>
        <dbReference type="ARBA" id="ARBA00023065"/>
    </source>
</evidence>
<evidence type="ECO:0000256" key="1">
    <source>
        <dbReference type="ARBA" id="ARBA00004370"/>
    </source>
</evidence>
<dbReference type="AlphaFoldDB" id="A0A0H2KMC3"/>
<comment type="subcellular location">
    <subcellularLocation>
        <location evidence="8">Cell membrane</location>
        <topology evidence="8">Peripheral membrane protein</topology>
    </subcellularLocation>
    <subcellularLocation>
        <location evidence="1">Membrane</location>
    </subcellularLocation>
</comment>
<keyword evidence="4 8" id="KW-0406">Ion transport</keyword>
<dbReference type="InterPro" id="IPR020781">
    <property type="entry name" value="ATPase_OSCP/d_CS"/>
</dbReference>
<dbReference type="STRING" id="264251.FB00_10835"/>
<evidence type="ECO:0000256" key="3">
    <source>
        <dbReference type="ARBA" id="ARBA00022781"/>
    </source>
</evidence>
<dbReference type="PANTHER" id="PTHR11910">
    <property type="entry name" value="ATP SYNTHASE DELTA CHAIN"/>
    <property type="match status" value="1"/>
</dbReference>
<keyword evidence="6 8" id="KW-0139">CF(1)</keyword>
<gene>
    <name evidence="8" type="primary">atpH</name>
    <name evidence="9" type="ORF">FB00_10835</name>
</gene>
<reference evidence="9 10" key="1">
    <citation type="submission" date="2014-05" db="EMBL/GenBank/DDBJ databases">
        <title>Cellulosimicrobium funkei U11 genome.</title>
        <authorList>
            <person name="Hu C."/>
            <person name="Gong Y."/>
            <person name="Wan W."/>
            <person name="Jiang M."/>
        </authorList>
    </citation>
    <scope>NUCLEOTIDE SEQUENCE [LARGE SCALE GENOMIC DNA]</scope>
    <source>
        <strain evidence="9 10">U11</strain>
    </source>
</reference>
<sequence>MRGTSGESLTQARDRFEPVLRSAGEGALALGEQLFAVTAAFDESAPLRRSLADPSRSGADKAALVSAVLASGFDERVVDLVSGLVRSRWTREGDLADATERLGLDAVLASAEARGALEKVEDELFRTSRALVGQREARQVLSDDTTDPGRRAAFVHALLDGKVDRVTEVLAVHATRALRGRRFVPTLGWIGEIAAERRQRLVASVTSAAVLTQAQLDRLAGLLERAYGRAVQLNVTVDPTVLGGLRVQVGADVVDSTVLSRLADARRRLVS</sequence>
<dbReference type="HAMAP" id="MF_01416">
    <property type="entry name" value="ATP_synth_delta_bact"/>
    <property type="match status" value="1"/>
</dbReference>
<dbReference type="GO" id="GO:0005886">
    <property type="term" value="C:plasma membrane"/>
    <property type="evidence" value="ECO:0007669"/>
    <property type="project" value="UniProtKB-SubCell"/>
</dbReference>
<dbReference type="NCBIfam" id="NF009967">
    <property type="entry name" value="PRK13430.1"/>
    <property type="match status" value="1"/>
</dbReference>
<evidence type="ECO:0000256" key="6">
    <source>
        <dbReference type="ARBA" id="ARBA00023196"/>
    </source>
</evidence>
<organism evidence="9 10">
    <name type="scientific">Cellulosimicrobium funkei</name>
    <dbReference type="NCBI Taxonomy" id="264251"/>
    <lineage>
        <taxon>Bacteria</taxon>
        <taxon>Bacillati</taxon>
        <taxon>Actinomycetota</taxon>
        <taxon>Actinomycetes</taxon>
        <taxon>Micrococcales</taxon>
        <taxon>Promicromonosporaceae</taxon>
        <taxon>Cellulosimicrobium</taxon>
    </lineage>
</organism>
<keyword evidence="3 8" id="KW-0375">Hydrogen ion transport</keyword>
<dbReference type="PATRIC" id="fig|264251.5.peg.2206"/>